<feature type="region of interest" description="Disordered" evidence="1">
    <location>
        <begin position="106"/>
        <end position="127"/>
    </location>
</feature>
<dbReference type="EMBL" id="CAJVPS010001505">
    <property type="protein sequence ID" value="CAG8540737.1"/>
    <property type="molecule type" value="Genomic_DNA"/>
</dbReference>
<feature type="compositionally biased region" description="Polar residues" evidence="1">
    <location>
        <begin position="226"/>
        <end position="239"/>
    </location>
</feature>
<evidence type="ECO:0000256" key="1">
    <source>
        <dbReference type="SAM" id="MobiDB-lite"/>
    </source>
</evidence>
<dbReference type="AlphaFoldDB" id="A0A9N9AS56"/>
<proteinExistence type="predicted"/>
<evidence type="ECO:0000313" key="3">
    <source>
        <dbReference type="EMBL" id="CAG8540737.1"/>
    </source>
</evidence>
<feature type="compositionally biased region" description="Polar residues" evidence="1">
    <location>
        <begin position="14"/>
        <end position="24"/>
    </location>
</feature>
<feature type="compositionally biased region" description="Polar residues" evidence="1">
    <location>
        <begin position="182"/>
        <end position="201"/>
    </location>
</feature>
<gene>
    <name evidence="3" type="ORF">ALEPTO_LOCUS5398</name>
</gene>
<protein>
    <submittedName>
        <fullName evidence="3">3212_t:CDS:1</fullName>
    </submittedName>
</protein>
<keyword evidence="2" id="KW-0472">Membrane</keyword>
<keyword evidence="4" id="KW-1185">Reference proteome</keyword>
<accession>A0A9N9AS56</accession>
<sequence>MSATGQKAHRRTLSIIQGNTNGSSENLIATSKQHPSVTRSQHQQQNQYLPLIDTKSKTSNNNHQNVNGNTGILNNIKNNTSNGSIKSISNLSNYLAVIPEKLSFASPPPTPSKQKTHELFSGKSKSSTTDNFNVIQVAALYNIKNVLFTLIFFGALVVFLGSLMGIGPFDDEDIHYHNNAMSKKQQEHLQQPPTHFTSSPIISDPAAHEKSESRNTKHDQEGLLKGSNNDNSPAGQSNKVDVSNSNKDHNNNNDTQLS</sequence>
<dbReference type="Proteomes" id="UP000789508">
    <property type="component" value="Unassembled WGS sequence"/>
</dbReference>
<organism evidence="3 4">
    <name type="scientific">Ambispora leptoticha</name>
    <dbReference type="NCBI Taxonomy" id="144679"/>
    <lineage>
        <taxon>Eukaryota</taxon>
        <taxon>Fungi</taxon>
        <taxon>Fungi incertae sedis</taxon>
        <taxon>Mucoromycota</taxon>
        <taxon>Glomeromycotina</taxon>
        <taxon>Glomeromycetes</taxon>
        <taxon>Archaeosporales</taxon>
        <taxon>Ambisporaceae</taxon>
        <taxon>Ambispora</taxon>
    </lineage>
</organism>
<comment type="caution">
    <text evidence="3">The sequence shown here is derived from an EMBL/GenBank/DDBJ whole genome shotgun (WGS) entry which is preliminary data.</text>
</comment>
<evidence type="ECO:0000256" key="2">
    <source>
        <dbReference type="SAM" id="Phobius"/>
    </source>
</evidence>
<feature type="region of interest" description="Disordered" evidence="1">
    <location>
        <begin position="182"/>
        <end position="258"/>
    </location>
</feature>
<keyword evidence="2" id="KW-1133">Transmembrane helix</keyword>
<keyword evidence="2" id="KW-0812">Transmembrane</keyword>
<dbReference type="OrthoDB" id="428346at2759"/>
<feature type="transmembrane region" description="Helical" evidence="2">
    <location>
        <begin position="146"/>
        <end position="169"/>
    </location>
</feature>
<name>A0A9N9AS56_9GLOM</name>
<evidence type="ECO:0000313" key="4">
    <source>
        <dbReference type="Proteomes" id="UP000789508"/>
    </source>
</evidence>
<feature type="compositionally biased region" description="Basic and acidic residues" evidence="1">
    <location>
        <begin position="206"/>
        <end position="222"/>
    </location>
</feature>
<feature type="region of interest" description="Disordered" evidence="1">
    <location>
        <begin position="1"/>
        <end position="24"/>
    </location>
</feature>
<reference evidence="3" key="1">
    <citation type="submission" date="2021-06" db="EMBL/GenBank/DDBJ databases">
        <authorList>
            <person name="Kallberg Y."/>
            <person name="Tangrot J."/>
            <person name="Rosling A."/>
        </authorList>
    </citation>
    <scope>NUCLEOTIDE SEQUENCE</scope>
    <source>
        <strain evidence="3">FL130A</strain>
    </source>
</reference>